<protein>
    <submittedName>
        <fullName evidence="1">Uncharacterized protein</fullName>
    </submittedName>
</protein>
<comment type="caution">
    <text evidence="1">The sequence shown here is derived from an EMBL/GenBank/DDBJ whole genome shotgun (WGS) entry which is preliminary data.</text>
</comment>
<keyword evidence="2" id="KW-1185">Reference proteome</keyword>
<organism evidence="1 2">
    <name type="scientific">Sphingobium terrigena</name>
    <dbReference type="NCBI Taxonomy" id="2304063"/>
    <lineage>
        <taxon>Bacteria</taxon>
        <taxon>Pseudomonadati</taxon>
        <taxon>Pseudomonadota</taxon>
        <taxon>Alphaproteobacteria</taxon>
        <taxon>Sphingomonadales</taxon>
        <taxon>Sphingomonadaceae</taxon>
        <taxon>Sphingobium</taxon>
    </lineage>
</organism>
<dbReference type="EMBL" id="QVRA01000006">
    <property type="protein sequence ID" value="RJG55605.1"/>
    <property type="molecule type" value="Genomic_DNA"/>
</dbReference>
<name>A0A418YUE2_9SPHN</name>
<dbReference type="RefSeq" id="WP_119745668.1">
    <property type="nucleotide sequence ID" value="NZ_QVRA01000006.1"/>
</dbReference>
<dbReference type="AlphaFoldDB" id="A0A418YUE2"/>
<evidence type="ECO:0000313" key="1">
    <source>
        <dbReference type="EMBL" id="RJG55605.1"/>
    </source>
</evidence>
<accession>A0A418YUE2</accession>
<sequence length="61" mass="6696">MTNDVRAALDRFESFTGRFSQSGIIDPISGFTTSDAALLIGEIELADAQRRMEDHSPHDDA</sequence>
<reference evidence="1 2" key="1">
    <citation type="submission" date="2018-08" db="EMBL/GenBank/DDBJ databases">
        <title>Sphingobium sp. EO9.</title>
        <authorList>
            <person name="Park Y."/>
            <person name="Kim K.H."/>
            <person name="Jeon C.O."/>
        </authorList>
    </citation>
    <scope>NUCLEOTIDE SEQUENCE [LARGE SCALE GENOMIC DNA]</scope>
    <source>
        <strain evidence="1 2">EO9</strain>
    </source>
</reference>
<gene>
    <name evidence="1" type="ORF">D0Z70_09460</name>
</gene>
<dbReference type="Proteomes" id="UP000283469">
    <property type="component" value="Unassembled WGS sequence"/>
</dbReference>
<dbReference type="OrthoDB" id="7476002at2"/>
<evidence type="ECO:0000313" key="2">
    <source>
        <dbReference type="Proteomes" id="UP000283469"/>
    </source>
</evidence>
<proteinExistence type="predicted"/>